<sequence length="362" mass="41890">MEDGKEVDPLVPPINGKEVDIDHEDERFYGKSNWSSSEELMDTEDLEAGGRSRSLKKLFMADPIRFPTYPRKDIYAFDTKHPYTCQVFNNSSLRQGKSRPLLVQYSDKLYVLSTLMLVLSDGRHFSPPFEMFNSKQGKWATLPTPERFYGRETRLLVRVVVGSYIFLCSSFDRVFRFDMADPSQKWRAHKFTNCIGLPFECITVEFGDEGWVILSCKPELDVVEEYSDPPHSRHFEWKGTFMPAYLMSKDYTLVTPFEPDLKIPHGCLLPGGKPLHVRGIEYKMVQLQGREICLIISVDRGDEPEDGEMERMQTYVMIFEFEIVWGKHTLAFKMLHPLSKIIDDRSSESRTNKVGLEGAFFL</sequence>
<dbReference type="Pfam" id="PF07893">
    <property type="entry name" value="DUF1668"/>
    <property type="match status" value="1"/>
</dbReference>
<name>A0AAD4VBU0_PRUDU</name>
<evidence type="ECO:0000313" key="1">
    <source>
        <dbReference type="EMBL" id="KAI5321387.1"/>
    </source>
</evidence>
<protein>
    <submittedName>
        <fullName evidence="1">Uncharacterized protein</fullName>
    </submittedName>
</protein>
<organism evidence="1 2">
    <name type="scientific">Prunus dulcis</name>
    <name type="common">Almond</name>
    <name type="synonym">Amygdalus dulcis</name>
    <dbReference type="NCBI Taxonomy" id="3755"/>
    <lineage>
        <taxon>Eukaryota</taxon>
        <taxon>Viridiplantae</taxon>
        <taxon>Streptophyta</taxon>
        <taxon>Embryophyta</taxon>
        <taxon>Tracheophyta</taxon>
        <taxon>Spermatophyta</taxon>
        <taxon>Magnoliopsida</taxon>
        <taxon>eudicotyledons</taxon>
        <taxon>Gunneridae</taxon>
        <taxon>Pentapetalae</taxon>
        <taxon>rosids</taxon>
        <taxon>fabids</taxon>
        <taxon>Rosales</taxon>
        <taxon>Rosaceae</taxon>
        <taxon>Amygdaloideae</taxon>
        <taxon>Amygdaleae</taxon>
        <taxon>Prunus</taxon>
    </lineage>
</organism>
<dbReference type="InterPro" id="IPR015915">
    <property type="entry name" value="Kelch-typ_b-propeller"/>
</dbReference>
<accession>A0AAD4VBU0</accession>
<dbReference type="AlphaFoldDB" id="A0AAD4VBU0"/>
<comment type="caution">
    <text evidence="1">The sequence shown here is derived from an EMBL/GenBank/DDBJ whole genome shotgun (WGS) entry which is preliminary data.</text>
</comment>
<dbReference type="InterPro" id="IPR012871">
    <property type="entry name" value="DUF1668_ORYSA"/>
</dbReference>
<gene>
    <name evidence="1" type="ORF">L3X38_030458</name>
</gene>
<reference evidence="1 2" key="1">
    <citation type="journal article" date="2022" name="G3 (Bethesda)">
        <title>Whole-genome sequence and methylome profiling of the almond [Prunus dulcis (Mill.) D.A. Webb] cultivar 'Nonpareil'.</title>
        <authorList>
            <person name="D'Amico-Willman K.M."/>
            <person name="Ouma W.Z."/>
            <person name="Meulia T."/>
            <person name="Sideli G.M."/>
            <person name="Gradziel T.M."/>
            <person name="Fresnedo-Ramirez J."/>
        </authorList>
    </citation>
    <scope>NUCLEOTIDE SEQUENCE [LARGE SCALE GENOMIC DNA]</scope>
    <source>
        <strain evidence="1">Clone GOH B32 T37-40</strain>
    </source>
</reference>
<dbReference type="EMBL" id="JAJFAZ020000006">
    <property type="protein sequence ID" value="KAI5321387.1"/>
    <property type="molecule type" value="Genomic_DNA"/>
</dbReference>
<evidence type="ECO:0000313" key="2">
    <source>
        <dbReference type="Proteomes" id="UP001054821"/>
    </source>
</evidence>
<proteinExistence type="predicted"/>
<keyword evidence="2" id="KW-1185">Reference proteome</keyword>
<dbReference type="Proteomes" id="UP001054821">
    <property type="component" value="Chromosome 6"/>
</dbReference>
<dbReference type="SUPFAM" id="SSF117281">
    <property type="entry name" value="Kelch motif"/>
    <property type="match status" value="1"/>
</dbReference>